<dbReference type="Proteomes" id="UP001172155">
    <property type="component" value="Unassembled WGS sequence"/>
</dbReference>
<dbReference type="AlphaFoldDB" id="A0AA40EUK8"/>
<dbReference type="GO" id="GO:0016491">
    <property type="term" value="F:oxidoreductase activity"/>
    <property type="evidence" value="ECO:0007669"/>
    <property type="project" value="InterPro"/>
</dbReference>
<dbReference type="InterPro" id="IPR044053">
    <property type="entry name" value="AsaB-like"/>
</dbReference>
<reference evidence="2" key="1">
    <citation type="submission" date="2023-06" db="EMBL/GenBank/DDBJ databases">
        <title>Genome-scale phylogeny and comparative genomics of the fungal order Sordariales.</title>
        <authorList>
            <consortium name="Lawrence Berkeley National Laboratory"/>
            <person name="Hensen N."/>
            <person name="Bonometti L."/>
            <person name="Westerberg I."/>
            <person name="Brannstrom I.O."/>
            <person name="Guillou S."/>
            <person name="Cros-Aarteil S."/>
            <person name="Calhoun S."/>
            <person name="Haridas S."/>
            <person name="Kuo A."/>
            <person name="Mondo S."/>
            <person name="Pangilinan J."/>
            <person name="Riley R."/>
            <person name="LaButti K."/>
            <person name="Andreopoulos B."/>
            <person name="Lipzen A."/>
            <person name="Chen C."/>
            <person name="Yanf M."/>
            <person name="Daum C."/>
            <person name="Ng V."/>
            <person name="Clum A."/>
            <person name="Steindorff A."/>
            <person name="Ohm R."/>
            <person name="Martin F."/>
            <person name="Silar P."/>
            <person name="Natvig D."/>
            <person name="Lalanne C."/>
            <person name="Gautier V."/>
            <person name="Ament-velasquez S.L."/>
            <person name="Kruys A."/>
            <person name="Hutchinson M.I."/>
            <person name="Powell A.J."/>
            <person name="Barry K."/>
            <person name="Miller A.N."/>
            <person name="Grigoriev I.V."/>
            <person name="Debuchy R."/>
            <person name="Gladieux P."/>
            <person name="Thoren M.H."/>
            <person name="Johannesson H."/>
        </authorList>
    </citation>
    <scope>NUCLEOTIDE SEQUENCE</scope>
    <source>
        <strain evidence="2">SMH3187-1</strain>
    </source>
</reference>
<accession>A0AA40EUK8</accession>
<dbReference type="NCBIfam" id="NF041278">
    <property type="entry name" value="CmcJ_NvfI_EfuI"/>
    <property type="match status" value="1"/>
</dbReference>
<dbReference type="PANTHER" id="PTHR34598">
    <property type="entry name" value="BLL6449 PROTEIN"/>
    <property type="match status" value="1"/>
</dbReference>
<gene>
    <name evidence="2" type="ORF">B0T18DRAFT_390295</name>
</gene>
<sequence length="181" mass="20574">MSRGQMKYKYLTGDGPSRPITDMNDPTDNLTPALFVHLDQSPAGVLKRIRLLNGDRTLQLLNGRVRVINFWRPITTVDDWPLALCDGSTMSYDELLGVDLVRRDYVGSTMYAKYKPGYKRYYLEKQKPSEVCLFKNFDSSTDVPVTMCPHVSFAQDNAPGSPRLRESIEIRAFVYTKPRGG</sequence>
<organism evidence="2 3">
    <name type="scientific">Schizothecium vesticola</name>
    <dbReference type="NCBI Taxonomy" id="314040"/>
    <lineage>
        <taxon>Eukaryota</taxon>
        <taxon>Fungi</taxon>
        <taxon>Dikarya</taxon>
        <taxon>Ascomycota</taxon>
        <taxon>Pezizomycotina</taxon>
        <taxon>Sordariomycetes</taxon>
        <taxon>Sordariomycetidae</taxon>
        <taxon>Sordariales</taxon>
        <taxon>Schizotheciaceae</taxon>
        <taxon>Schizothecium</taxon>
    </lineage>
</organism>
<proteinExistence type="inferred from homology"/>
<evidence type="ECO:0000313" key="3">
    <source>
        <dbReference type="Proteomes" id="UP001172155"/>
    </source>
</evidence>
<comment type="similarity">
    <text evidence="1">Belongs to the asaB hydroxylase/desaturase family.</text>
</comment>
<dbReference type="PANTHER" id="PTHR34598:SF3">
    <property type="entry name" value="OXIDOREDUCTASE AN1597"/>
    <property type="match status" value="1"/>
</dbReference>
<keyword evidence="3" id="KW-1185">Reference proteome</keyword>
<evidence type="ECO:0000313" key="2">
    <source>
        <dbReference type="EMBL" id="KAK0745719.1"/>
    </source>
</evidence>
<evidence type="ECO:0000256" key="1">
    <source>
        <dbReference type="ARBA" id="ARBA00023604"/>
    </source>
</evidence>
<protein>
    <submittedName>
        <fullName evidence="2">Uncharacterized protein</fullName>
    </submittedName>
</protein>
<comment type="caution">
    <text evidence="2">The sequence shown here is derived from an EMBL/GenBank/DDBJ whole genome shotgun (WGS) entry which is preliminary data.</text>
</comment>
<name>A0AA40EUK8_9PEZI</name>
<dbReference type="EMBL" id="JAUKUD010000004">
    <property type="protein sequence ID" value="KAK0745719.1"/>
    <property type="molecule type" value="Genomic_DNA"/>
</dbReference>